<comment type="caution">
    <text evidence="2">The sequence shown here is derived from an EMBL/GenBank/DDBJ whole genome shotgun (WGS) entry which is preliminary data.</text>
</comment>
<accession>A0ABU6Q932</accession>
<proteinExistence type="predicted"/>
<evidence type="ECO:0000313" key="2">
    <source>
        <dbReference type="EMBL" id="MED6108353.1"/>
    </source>
</evidence>
<organism evidence="2 3">
    <name type="scientific">Stylosanthes scabra</name>
    <dbReference type="NCBI Taxonomy" id="79078"/>
    <lineage>
        <taxon>Eukaryota</taxon>
        <taxon>Viridiplantae</taxon>
        <taxon>Streptophyta</taxon>
        <taxon>Embryophyta</taxon>
        <taxon>Tracheophyta</taxon>
        <taxon>Spermatophyta</taxon>
        <taxon>Magnoliopsida</taxon>
        <taxon>eudicotyledons</taxon>
        <taxon>Gunneridae</taxon>
        <taxon>Pentapetalae</taxon>
        <taxon>rosids</taxon>
        <taxon>fabids</taxon>
        <taxon>Fabales</taxon>
        <taxon>Fabaceae</taxon>
        <taxon>Papilionoideae</taxon>
        <taxon>50 kb inversion clade</taxon>
        <taxon>dalbergioids sensu lato</taxon>
        <taxon>Dalbergieae</taxon>
        <taxon>Pterocarpus clade</taxon>
        <taxon>Stylosanthes</taxon>
    </lineage>
</organism>
<keyword evidence="3" id="KW-1185">Reference proteome</keyword>
<keyword evidence="1" id="KW-1133">Transmembrane helix</keyword>
<evidence type="ECO:0000256" key="1">
    <source>
        <dbReference type="SAM" id="Phobius"/>
    </source>
</evidence>
<protein>
    <submittedName>
        <fullName evidence="2">Uncharacterized protein</fullName>
    </submittedName>
</protein>
<sequence length="101" mass="11853">MLDDFNLGYFFLMVSRSDFLILKLIQFVFIVSVLEFISCYGGFQINDFCENFFVGASCVCCGSLKGYFTSLTFKELIQRWKELMMDSNHSRIIWDYLCCII</sequence>
<evidence type="ECO:0000313" key="3">
    <source>
        <dbReference type="Proteomes" id="UP001341840"/>
    </source>
</evidence>
<name>A0ABU6Q932_9FABA</name>
<feature type="transmembrane region" description="Helical" evidence="1">
    <location>
        <begin position="20"/>
        <end position="43"/>
    </location>
</feature>
<gene>
    <name evidence="2" type="ORF">PIB30_023120</name>
</gene>
<reference evidence="2 3" key="1">
    <citation type="journal article" date="2023" name="Plants (Basel)">
        <title>Bridging the Gap: Combining Genomics and Transcriptomics Approaches to Understand Stylosanthes scabra, an Orphan Legume from the Brazilian Caatinga.</title>
        <authorList>
            <person name="Ferreira-Neto J.R.C."/>
            <person name="da Silva M.D."/>
            <person name="Binneck E."/>
            <person name="de Melo N.F."/>
            <person name="da Silva R.H."/>
            <person name="de Melo A.L.T.M."/>
            <person name="Pandolfi V."/>
            <person name="Bustamante F.O."/>
            <person name="Brasileiro-Vidal A.C."/>
            <person name="Benko-Iseppon A.M."/>
        </authorList>
    </citation>
    <scope>NUCLEOTIDE SEQUENCE [LARGE SCALE GENOMIC DNA]</scope>
    <source>
        <tissue evidence="2">Leaves</tissue>
    </source>
</reference>
<dbReference type="Proteomes" id="UP001341840">
    <property type="component" value="Unassembled WGS sequence"/>
</dbReference>
<keyword evidence="1" id="KW-0812">Transmembrane</keyword>
<keyword evidence="1" id="KW-0472">Membrane</keyword>
<dbReference type="EMBL" id="JASCZI010000080">
    <property type="protein sequence ID" value="MED6108353.1"/>
    <property type="molecule type" value="Genomic_DNA"/>
</dbReference>